<reference evidence="6" key="1">
    <citation type="submission" date="2022-08" db="EMBL/GenBank/DDBJ databases">
        <title>Novel sulfate-reducing endosymbionts in the free-living metamonad Anaeramoeba.</title>
        <authorList>
            <person name="Jerlstrom-Hultqvist J."/>
            <person name="Cepicka I."/>
            <person name="Gallot-Lavallee L."/>
            <person name="Salas-Leiva D."/>
            <person name="Curtis B.A."/>
            <person name="Zahonova K."/>
            <person name="Pipaliya S."/>
            <person name="Dacks J."/>
            <person name="Roger A.J."/>
        </authorList>
    </citation>
    <scope>NUCLEOTIDE SEQUENCE</scope>
    <source>
        <strain evidence="6">Schooner1</strain>
    </source>
</reference>
<feature type="domain" description="Ras-associating" evidence="5">
    <location>
        <begin position="366"/>
        <end position="452"/>
    </location>
</feature>
<keyword evidence="7" id="KW-1185">Reference proteome</keyword>
<dbReference type="InterPro" id="IPR001589">
    <property type="entry name" value="Actinin_actin-bd_CS"/>
</dbReference>
<dbReference type="InterPro" id="IPR029071">
    <property type="entry name" value="Ubiquitin-like_domsf"/>
</dbReference>
<dbReference type="InterPro" id="IPR000159">
    <property type="entry name" value="RA_dom"/>
</dbReference>
<dbReference type="PROSITE" id="PS50200">
    <property type="entry name" value="RA"/>
    <property type="match status" value="1"/>
</dbReference>
<dbReference type="PANTHER" id="PTHR11915">
    <property type="entry name" value="SPECTRIN/FILAMIN RELATED CYTOSKELETAL PROTEIN"/>
    <property type="match status" value="1"/>
</dbReference>
<evidence type="ECO:0000313" key="6">
    <source>
        <dbReference type="EMBL" id="KAJ6252322.1"/>
    </source>
</evidence>
<comment type="caution">
    <text evidence="6">The sequence shown here is derived from an EMBL/GenBank/DDBJ whole genome shotgun (WGS) entry which is preliminary data.</text>
</comment>
<dbReference type="Gene3D" id="1.10.418.10">
    <property type="entry name" value="Calponin-like domain"/>
    <property type="match status" value="2"/>
</dbReference>
<sequence length="1101" mass="129294">MTQITKKTNEKEKSFLNLTTTYTNTNTNTNTNTTPNPNTETDTIQIDDYLETHFSLSEHLEMFLGLLEELLEMLQKKDQSPLGKMFEKIFKMNKLLKKESTVADYSIKTFCPNHDLQDEESLLLKKHFENVSKSVFNLLSYSTGYSKGLDHFYVQIETVKEDIELNLLEAAEKISDFIELVEVVELELNKPKNKIDIPIKIINPNNNNNSKLKTETQIEIEKEKDQEQEQELEQEKEKDNTGNEITKQKLQLDEQIITKRRSISCDSKNTNNKQTETKYSSFHEFPISENNYNLQSTLSKVSERSDLENQQNTNTKTKTVKANETETENSTSTGIENMNRRQQANENSESVMKQIPYKPTKPLEYSKSFIKVYFHATSFTTLPLNENESVEKVVENLKKKKYIKNIDDYVFVEKIGNMERILDPQIKPYFLKEFWDQTENGFCRFEYKPKGDVKNPLDTDQKRLVRVYFLNNGYITMLVKSNTTCLDLMKKIHNKFRVKLRIDLNKYSLYIKEDPVFCSFSTLSKKNLILSKKLNFNKNNINTNNNNQKKKKNNKKSKNKNKNNNNSNNNNNNNSNSNSSINSNNSTLKNTTLEEENYSDLRLMELDENMIECINSYELNSKKILFIFKENQTHAPRRTSVYWGKMSISLDKVSQLKKEMGIEKLNNKNNNNKNNNNNNNDNDNDKHNNTNFNTSPKNHNLYKSFSFDNNYNKQKTKQKKSIRNNRVINTDSDNFNLSDYSDSEHLSIDMGNVNEGDETCACFLWLNNKWHPKILSLQGSNLYYFDNFQTLQKNYQIISLTNAQLTAAKKKQFQFQKRKVLLIKTQLNEEFKISFSSQSNFNQWKKKVEGNIVNFNKEQENDSNENLLNNTLHMKIAINKKEMQIHTFKNWINHRLAHNNNLNQSDKNIGNLQTDLQDGVALLSVLESITREKINFNYRPNLLLHKMKNLKKFFDSLRNKGIELAELNEEAIYDGNLNFILDLIWILIYQIENKVNNKNHLFNWIKTQIYKVSDIAIHDFVSFKNPDLLLFLIHSLKPLDFPYPTQYLQMERKEKFHIAFEHANKLLSIPKLILLDDILNDTIDERSIITYLYCFQNYSNF</sequence>
<feature type="region of interest" description="Disordered" evidence="3">
    <location>
        <begin position="302"/>
        <end position="351"/>
    </location>
</feature>
<feature type="region of interest" description="Disordered" evidence="3">
    <location>
        <begin position="537"/>
        <end position="590"/>
    </location>
</feature>
<organism evidence="6 7">
    <name type="scientific">Anaeramoeba flamelloides</name>
    <dbReference type="NCBI Taxonomy" id="1746091"/>
    <lineage>
        <taxon>Eukaryota</taxon>
        <taxon>Metamonada</taxon>
        <taxon>Anaeramoebidae</taxon>
        <taxon>Anaeramoeba</taxon>
    </lineage>
</organism>
<feature type="compositionally biased region" description="Low complexity" evidence="3">
    <location>
        <begin position="562"/>
        <end position="590"/>
    </location>
</feature>
<dbReference type="InterPro" id="IPR001715">
    <property type="entry name" value="CH_dom"/>
</dbReference>
<dbReference type="Proteomes" id="UP001150062">
    <property type="component" value="Unassembled WGS sequence"/>
</dbReference>
<feature type="compositionally biased region" description="Low complexity" evidence="3">
    <location>
        <begin position="308"/>
        <end position="333"/>
    </location>
</feature>
<evidence type="ECO:0000259" key="5">
    <source>
        <dbReference type="PROSITE" id="PS50200"/>
    </source>
</evidence>
<name>A0ABQ8Z604_9EUKA</name>
<feature type="compositionally biased region" description="Polar residues" evidence="3">
    <location>
        <begin position="334"/>
        <end position="351"/>
    </location>
</feature>
<feature type="compositionally biased region" description="Basic residues" evidence="3">
    <location>
        <begin position="548"/>
        <end position="561"/>
    </location>
</feature>
<evidence type="ECO:0000256" key="3">
    <source>
        <dbReference type="SAM" id="MobiDB-lite"/>
    </source>
</evidence>
<dbReference type="SUPFAM" id="SSF54236">
    <property type="entry name" value="Ubiquitin-like"/>
    <property type="match status" value="2"/>
</dbReference>
<keyword evidence="2" id="KW-0009">Actin-binding</keyword>
<dbReference type="InterPro" id="IPR036872">
    <property type="entry name" value="CH_dom_sf"/>
</dbReference>
<dbReference type="Pfam" id="PF00307">
    <property type="entry name" value="CH"/>
    <property type="match status" value="2"/>
</dbReference>
<evidence type="ECO:0000256" key="2">
    <source>
        <dbReference type="ARBA" id="ARBA00023203"/>
    </source>
</evidence>
<accession>A0ABQ8Z604</accession>
<evidence type="ECO:0000259" key="4">
    <source>
        <dbReference type="PROSITE" id="PS50021"/>
    </source>
</evidence>
<evidence type="ECO:0000313" key="7">
    <source>
        <dbReference type="Proteomes" id="UP001150062"/>
    </source>
</evidence>
<feature type="compositionally biased region" description="Low complexity" evidence="3">
    <location>
        <begin position="667"/>
        <end position="681"/>
    </location>
</feature>
<dbReference type="EMBL" id="JAOAOG010000047">
    <property type="protein sequence ID" value="KAJ6252322.1"/>
    <property type="molecule type" value="Genomic_DNA"/>
</dbReference>
<protein>
    <recommendedName>
        <fullName evidence="8">PH domain-containing protein</fullName>
    </recommendedName>
</protein>
<dbReference type="Gene3D" id="3.10.20.90">
    <property type="entry name" value="Phosphatidylinositol 3-kinase Catalytic Subunit, Chain A, domain 1"/>
    <property type="match status" value="1"/>
</dbReference>
<proteinExistence type="predicted"/>
<keyword evidence="1" id="KW-0677">Repeat</keyword>
<dbReference type="SUPFAM" id="SSF47576">
    <property type="entry name" value="Calponin-homology domain, CH-domain"/>
    <property type="match status" value="1"/>
</dbReference>
<dbReference type="SMART" id="SM00033">
    <property type="entry name" value="CH"/>
    <property type="match status" value="2"/>
</dbReference>
<feature type="region of interest" description="Disordered" evidence="3">
    <location>
        <begin position="665"/>
        <end position="698"/>
    </location>
</feature>
<feature type="domain" description="Calponin-homology (CH)" evidence="4">
    <location>
        <begin position="995"/>
        <end position="1100"/>
    </location>
</feature>
<evidence type="ECO:0008006" key="8">
    <source>
        <dbReference type="Google" id="ProtNLM"/>
    </source>
</evidence>
<feature type="domain" description="Calponin-homology (CH)" evidence="4">
    <location>
        <begin position="882"/>
        <end position="992"/>
    </location>
</feature>
<feature type="compositionally biased region" description="Low complexity" evidence="3">
    <location>
        <begin position="537"/>
        <end position="547"/>
    </location>
</feature>
<dbReference type="PROSITE" id="PS00019">
    <property type="entry name" value="ACTININ_1"/>
    <property type="match status" value="1"/>
</dbReference>
<evidence type="ECO:0000256" key="1">
    <source>
        <dbReference type="ARBA" id="ARBA00022737"/>
    </source>
</evidence>
<dbReference type="PROSITE" id="PS50021">
    <property type="entry name" value="CH"/>
    <property type="match status" value="2"/>
</dbReference>
<gene>
    <name evidence="6" type="ORF">M0813_14473</name>
</gene>
<feature type="region of interest" description="Disordered" evidence="3">
    <location>
        <begin position="221"/>
        <end position="249"/>
    </location>
</feature>